<evidence type="ECO:0000313" key="3">
    <source>
        <dbReference type="Proteomes" id="UP000231823"/>
    </source>
</evidence>
<accession>A0A2K8SCX6</accession>
<protein>
    <submittedName>
        <fullName evidence="2">Uncharacterized protein</fullName>
    </submittedName>
</protein>
<feature type="chain" id="PRO_5014888140" evidence="1">
    <location>
        <begin position="21"/>
        <end position="329"/>
    </location>
</feature>
<dbReference type="AlphaFoldDB" id="A0A2K8SCX6"/>
<reference evidence="2 3" key="1">
    <citation type="submission" date="2017-12" db="EMBL/GenBank/DDBJ databases">
        <title>Complete genome sequence of Spiroplasma floricola 23-6 (ATCC 29989).</title>
        <authorList>
            <person name="Tsai Y.-M."/>
            <person name="Wu P.-S."/>
            <person name="Lo W.-S."/>
            <person name="Kuo C.-H."/>
        </authorList>
    </citation>
    <scope>NUCLEOTIDE SEQUENCE [LARGE SCALE GENOMIC DNA]</scope>
    <source>
        <strain evidence="2 3">23-6</strain>
    </source>
</reference>
<feature type="signal peptide" evidence="1">
    <location>
        <begin position="1"/>
        <end position="20"/>
    </location>
</feature>
<dbReference type="EMBL" id="CP025057">
    <property type="protein sequence ID" value="AUB31309.1"/>
    <property type="molecule type" value="Genomic_DNA"/>
</dbReference>
<dbReference type="RefSeq" id="WP_100916296.1">
    <property type="nucleotide sequence ID" value="NZ_CP025057.1"/>
</dbReference>
<evidence type="ECO:0000313" key="2">
    <source>
        <dbReference type="EMBL" id="AUB31309.1"/>
    </source>
</evidence>
<evidence type="ECO:0000256" key="1">
    <source>
        <dbReference type="SAM" id="SignalP"/>
    </source>
</evidence>
<keyword evidence="1" id="KW-0732">Signal</keyword>
<gene>
    <name evidence="2" type="ORF">SFLOR_v1c02480</name>
</gene>
<name>A0A2K8SCX6_9MOLU</name>
<dbReference type="KEGG" id="sfz:SFLOR_v1c02480"/>
<sequence>MKKILSLFSIMSLTASPIFLSSQVISCNGTWSLAFKDILRKDIESLTDLSYYNIARECVEVKDSECSTTENGQIMSTLSLSINEAIVTNNEGMLKKITDASLELFKEASAYFDKLVPKFDKNNEDGNAYYYYVIDDKGEYGSASTEISYDSEKNLLEYFGDEIIKPEFQVNTARFAVLKNNLEYTKAFYKNNLSILNETDEYMKNVDYMNKYIENGWFVPMFKIVNKGKAKSHGPTLTKIKFDQRLVDYISVGQLGQEDIRQYEGYWFKENNLINDPNSGIITFEDTDKISSTKKLRTISAIEVSAKMNNEQVTRIYNYGFKDISGGNV</sequence>
<proteinExistence type="predicted"/>
<organism evidence="2 3">
    <name type="scientific">Spiroplasma floricola 23-6</name>
    <dbReference type="NCBI Taxonomy" id="1336749"/>
    <lineage>
        <taxon>Bacteria</taxon>
        <taxon>Bacillati</taxon>
        <taxon>Mycoplasmatota</taxon>
        <taxon>Mollicutes</taxon>
        <taxon>Entomoplasmatales</taxon>
        <taxon>Spiroplasmataceae</taxon>
        <taxon>Spiroplasma</taxon>
    </lineage>
</organism>
<dbReference type="Proteomes" id="UP000231823">
    <property type="component" value="Chromosome"/>
</dbReference>
<keyword evidence="3" id="KW-1185">Reference proteome</keyword>
<dbReference type="OrthoDB" id="389597at2"/>